<comment type="caution">
    <text evidence="1">The sequence shown here is derived from an EMBL/GenBank/DDBJ whole genome shotgun (WGS) entry which is preliminary data.</text>
</comment>
<protein>
    <submittedName>
        <fullName evidence="1">Uncharacterized protein</fullName>
    </submittedName>
</protein>
<reference evidence="1" key="1">
    <citation type="journal article" date="2014" name="Front. Microbiol.">
        <title>High frequency of phylogenetically diverse reductive dehalogenase-homologous genes in deep subseafloor sedimentary metagenomes.</title>
        <authorList>
            <person name="Kawai M."/>
            <person name="Futagami T."/>
            <person name="Toyoda A."/>
            <person name="Takaki Y."/>
            <person name="Nishi S."/>
            <person name="Hori S."/>
            <person name="Arai W."/>
            <person name="Tsubouchi T."/>
            <person name="Morono Y."/>
            <person name="Uchiyama I."/>
            <person name="Ito T."/>
            <person name="Fujiyama A."/>
            <person name="Inagaki F."/>
            <person name="Takami H."/>
        </authorList>
    </citation>
    <scope>NUCLEOTIDE SEQUENCE</scope>
    <source>
        <strain evidence="1">Expedition CK06-06</strain>
    </source>
</reference>
<gene>
    <name evidence="1" type="ORF">S01H1_39519</name>
</gene>
<name>X0V4T1_9ZZZZ</name>
<dbReference type="EMBL" id="BARS01024948">
    <property type="protein sequence ID" value="GAG13110.1"/>
    <property type="molecule type" value="Genomic_DNA"/>
</dbReference>
<feature type="non-terminal residue" evidence="1">
    <location>
        <position position="1"/>
    </location>
</feature>
<evidence type="ECO:0000313" key="1">
    <source>
        <dbReference type="EMBL" id="GAG13110.1"/>
    </source>
</evidence>
<proteinExistence type="predicted"/>
<feature type="non-terminal residue" evidence="1">
    <location>
        <position position="268"/>
    </location>
</feature>
<accession>X0V4T1</accession>
<sequence length="268" mass="30760">VVDPNMKPWDIETAKWIVRLHINRSLREILADTKYEQKGKDELKNHLQATRGLITFQDKETDENRKAREKIVQDLGIDNFDELQVADVEIELNEHWTLVWDKDKKKFVRYVIVVAADSAILYRKPLKETLGVEFWPIVTWADDLDNKDVWSDGIGDIVRVPNEIANIFYSSWAENMVLQSLGMYWYLPAPGYNPQSFVPQAFGQYPAPLVKNEKTGGYMTVEQVVKKMDIPALGQNPANIEFLVRIVERATAATAIEKGIQEKGQITL</sequence>
<dbReference type="AlphaFoldDB" id="X0V4T1"/>
<organism evidence="1">
    <name type="scientific">marine sediment metagenome</name>
    <dbReference type="NCBI Taxonomy" id="412755"/>
    <lineage>
        <taxon>unclassified sequences</taxon>
        <taxon>metagenomes</taxon>
        <taxon>ecological metagenomes</taxon>
    </lineage>
</organism>